<dbReference type="Pfam" id="PF06283">
    <property type="entry name" value="ThuA"/>
    <property type="match status" value="1"/>
</dbReference>
<feature type="domain" description="ThuA-like" evidence="1">
    <location>
        <begin position="31"/>
        <end position="207"/>
    </location>
</feature>
<dbReference type="Gene3D" id="3.40.50.880">
    <property type="match status" value="1"/>
</dbReference>
<organism evidence="2 3">
    <name type="scientific">Paenibacillus solani</name>
    <dbReference type="NCBI Taxonomy" id="1705565"/>
    <lineage>
        <taxon>Bacteria</taxon>
        <taxon>Bacillati</taxon>
        <taxon>Bacillota</taxon>
        <taxon>Bacilli</taxon>
        <taxon>Bacillales</taxon>
        <taxon>Paenibacillaceae</taxon>
        <taxon>Paenibacillus</taxon>
    </lineage>
</organism>
<dbReference type="EMBL" id="LIUT01000008">
    <property type="protein sequence ID" value="KOR76194.1"/>
    <property type="molecule type" value="Genomic_DNA"/>
</dbReference>
<sequence>MDKRKALLLGSYTHPKFHPLQGIDKQITHLLNDMFTVQCTENHKMLHESNLYPYELCIAYSDLWDERVSPRQTAGLLSYVSGGGGLLVIHNGVTLANRYELAQLIGARFDGHPPMEKLYFVPGETDHDITEDVEPFVLDEEPYRFVFSPFTEKTVLLHYEYEGQQWPAAWCHTYGIGRVVFLMPGHHEPSFLQPQLRLMITQAAKWAARVPG</sequence>
<dbReference type="PANTHER" id="PTHR40469">
    <property type="entry name" value="SECRETED GLYCOSYL HYDROLASE"/>
    <property type="match status" value="1"/>
</dbReference>
<accession>A0A0M1N2I2</accession>
<dbReference type="InterPro" id="IPR029062">
    <property type="entry name" value="Class_I_gatase-like"/>
</dbReference>
<dbReference type="OrthoDB" id="9816308at2"/>
<name>A0A0M1N2I2_9BACL</name>
<comment type="caution">
    <text evidence="2">The sequence shown here is derived from an EMBL/GenBank/DDBJ whole genome shotgun (WGS) entry which is preliminary data.</text>
</comment>
<keyword evidence="2" id="KW-0378">Hydrolase</keyword>
<dbReference type="PATRIC" id="fig|1705565.3.peg.1529"/>
<evidence type="ECO:0000259" key="1">
    <source>
        <dbReference type="Pfam" id="PF06283"/>
    </source>
</evidence>
<evidence type="ECO:0000313" key="3">
    <source>
        <dbReference type="Proteomes" id="UP000036932"/>
    </source>
</evidence>
<gene>
    <name evidence="2" type="ORF">AM231_26575</name>
</gene>
<reference evidence="3" key="1">
    <citation type="submission" date="2015-08" db="EMBL/GenBank/DDBJ databases">
        <title>Genome sequencing project for genomic taxonomy and phylogenomics of Bacillus-like bacteria.</title>
        <authorList>
            <person name="Liu B."/>
            <person name="Wang J."/>
            <person name="Zhu Y."/>
            <person name="Liu G."/>
            <person name="Chen Q."/>
            <person name="Chen Z."/>
            <person name="Lan J."/>
            <person name="Che J."/>
            <person name="Ge C."/>
            <person name="Shi H."/>
            <person name="Pan Z."/>
            <person name="Liu X."/>
        </authorList>
    </citation>
    <scope>NUCLEOTIDE SEQUENCE [LARGE SCALE GENOMIC DNA]</scope>
    <source>
        <strain evidence="3">FJAT-22460</strain>
    </source>
</reference>
<evidence type="ECO:0000313" key="2">
    <source>
        <dbReference type="EMBL" id="KOR76194.1"/>
    </source>
</evidence>
<dbReference type="InterPro" id="IPR029010">
    <property type="entry name" value="ThuA-like"/>
</dbReference>
<proteinExistence type="predicted"/>
<dbReference type="RefSeq" id="WP_054405335.1">
    <property type="nucleotide sequence ID" value="NZ_LIUT01000008.1"/>
</dbReference>
<dbReference type="AlphaFoldDB" id="A0A0M1N2I2"/>
<protein>
    <submittedName>
        <fullName evidence="2">Glycosyl hydrolase</fullName>
    </submittedName>
</protein>
<dbReference type="Proteomes" id="UP000036932">
    <property type="component" value="Unassembled WGS sequence"/>
</dbReference>
<keyword evidence="3" id="KW-1185">Reference proteome</keyword>
<dbReference type="SUPFAM" id="SSF52317">
    <property type="entry name" value="Class I glutamine amidotransferase-like"/>
    <property type="match status" value="1"/>
</dbReference>
<dbReference type="GO" id="GO:0016787">
    <property type="term" value="F:hydrolase activity"/>
    <property type="evidence" value="ECO:0007669"/>
    <property type="project" value="UniProtKB-KW"/>
</dbReference>
<dbReference type="PANTHER" id="PTHR40469:SF2">
    <property type="entry name" value="GALACTOSE-BINDING DOMAIN-LIKE SUPERFAMILY PROTEIN"/>
    <property type="match status" value="1"/>
</dbReference>